<dbReference type="InterPro" id="IPR006439">
    <property type="entry name" value="HAD-SF_hydro_IA"/>
</dbReference>
<dbReference type="InterPro" id="IPR023214">
    <property type="entry name" value="HAD_sf"/>
</dbReference>
<dbReference type="GO" id="GO:0016787">
    <property type="term" value="F:hydrolase activity"/>
    <property type="evidence" value="ECO:0007669"/>
    <property type="project" value="UniProtKB-KW"/>
</dbReference>
<dbReference type="Gene3D" id="3.40.50.1000">
    <property type="entry name" value="HAD superfamily/HAD-like"/>
    <property type="match status" value="1"/>
</dbReference>
<evidence type="ECO:0000313" key="5">
    <source>
        <dbReference type="Proteomes" id="UP000509322"/>
    </source>
</evidence>
<dbReference type="NCBIfam" id="TIGR01549">
    <property type="entry name" value="HAD-SF-IA-v1"/>
    <property type="match status" value="1"/>
</dbReference>
<dbReference type="InterPro" id="IPR051400">
    <property type="entry name" value="HAD-like_hydrolase"/>
</dbReference>
<evidence type="ECO:0000256" key="2">
    <source>
        <dbReference type="ARBA" id="ARBA00022801"/>
    </source>
</evidence>
<dbReference type="SUPFAM" id="SSF56784">
    <property type="entry name" value="HAD-like"/>
    <property type="match status" value="1"/>
</dbReference>
<comment type="cofactor">
    <cofactor evidence="1">
        <name>Mg(2+)</name>
        <dbReference type="ChEBI" id="CHEBI:18420"/>
    </cofactor>
</comment>
<name>A0A7H9BSR8_PARPN</name>
<dbReference type="PANTHER" id="PTHR46470">
    <property type="entry name" value="N-ACYLNEURAMINATE-9-PHOSPHATASE"/>
    <property type="match status" value="1"/>
</dbReference>
<evidence type="ECO:0000313" key="4">
    <source>
        <dbReference type="EMBL" id="QLH13768.1"/>
    </source>
</evidence>
<gene>
    <name evidence="4" type="ORF">HYQ43_05760</name>
</gene>
<reference evidence="4 5" key="1">
    <citation type="submission" date="2020-07" db="EMBL/GenBank/DDBJ databases">
        <title>The complete genome of Paracoccus pantotrophus ACCC 10489.</title>
        <authorList>
            <person name="Si Y."/>
        </authorList>
    </citation>
    <scope>NUCLEOTIDE SEQUENCE [LARGE SCALE GENOMIC DNA]</scope>
    <source>
        <strain evidence="4 5">ACCC10489</strain>
    </source>
</reference>
<dbReference type="AlphaFoldDB" id="A0A7H9BSR8"/>
<dbReference type="RefSeq" id="WP_179921181.1">
    <property type="nucleotide sequence ID" value="NZ_CP038206.1"/>
</dbReference>
<accession>A0A7H9BSR8</accession>
<organism evidence="4 5">
    <name type="scientific">Paracoccus pantotrophus</name>
    <name type="common">Thiosphaera pantotropha</name>
    <dbReference type="NCBI Taxonomy" id="82367"/>
    <lineage>
        <taxon>Bacteria</taxon>
        <taxon>Pseudomonadati</taxon>
        <taxon>Pseudomonadota</taxon>
        <taxon>Alphaproteobacteria</taxon>
        <taxon>Rhodobacterales</taxon>
        <taxon>Paracoccaceae</taxon>
        <taxon>Paracoccus</taxon>
    </lineage>
</organism>
<sequence>MGAVKPERRFFGFVCERLGIKPAAVMMVGDSATSDIHGPRAAGLQAIRICRDDSLRQSEDIANLEELISAFAGDGGRS</sequence>
<protein>
    <submittedName>
        <fullName evidence="4">HAD family hydrolase</fullName>
    </submittedName>
</protein>
<dbReference type="InterPro" id="IPR036412">
    <property type="entry name" value="HAD-like_sf"/>
</dbReference>
<evidence type="ECO:0000256" key="1">
    <source>
        <dbReference type="ARBA" id="ARBA00001946"/>
    </source>
</evidence>
<keyword evidence="2 4" id="KW-0378">Hydrolase</keyword>
<keyword evidence="3" id="KW-0460">Magnesium</keyword>
<proteinExistence type="predicted"/>
<dbReference type="Pfam" id="PF13242">
    <property type="entry name" value="Hydrolase_like"/>
    <property type="match status" value="1"/>
</dbReference>
<dbReference type="GO" id="GO:0044281">
    <property type="term" value="P:small molecule metabolic process"/>
    <property type="evidence" value="ECO:0007669"/>
    <property type="project" value="UniProtKB-ARBA"/>
</dbReference>
<evidence type="ECO:0000256" key="3">
    <source>
        <dbReference type="ARBA" id="ARBA00022842"/>
    </source>
</evidence>
<dbReference type="Proteomes" id="UP000509322">
    <property type="component" value="Chromosome 1"/>
</dbReference>
<dbReference type="EMBL" id="CP058689">
    <property type="protein sequence ID" value="QLH13768.1"/>
    <property type="molecule type" value="Genomic_DNA"/>
</dbReference>